<dbReference type="Gene3D" id="3.20.20.140">
    <property type="entry name" value="Metal-dependent hydrolases"/>
    <property type="match status" value="1"/>
</dbReference>
<dbReference type="GO" id="GO:0016787">
    <property type="term" value="F:hydrolase activity"/>
    <property type="evidence" value="ECO:0007669"/>
    <property type="project" value="InterPro"/>
</dbReference>
<dbReference type="GO" id="GO:0016831">
    <property type="term" value="F:carboxy-lyase activity"/>
    <property type="evidence" value="ECO:0007669"/>
    <property type="project" value="InterPro"/>
</dbReference>
<evidence type="ECO:0000313" key="5">
    <source>
        <dbReference type="EMBL" id="CAB4815354.1"/>
    </source>
</evidence>
<dbReference type="PANTHER" id="PTHR21240">
    <property type="entry name" value="2-AMINO-3-CARBOXYLMUCONATE-6-SEMIALDEHYDE DECARBOXYLASE"/>
    <property type="match status" value="1"/>
</dbReference>
<accession>A0A6J7C527</accession>
<dbReference type="InterPro" id="IPR032466">
    <property type="entry name" value="Metal_Hydrolase"/>
</dbReference>
<name>A0A6J7C527_9ZZZZ</name>
<dbReference type="SUPFAM" id="SSF51556">
    <property type="entry name" value="Metallo-dependent hydrolases"/>
    <property type="match status" value="1"/>
</dbReference>
<dbReference type="EMBL" id="CAFBOL010000001">
    <property type="protein sequence ID" value="CAB4969863.1"/>
    <property type="molecule type" value="Genomic_DNA"/>
</dbReference>
<dbReference type="AlphaFoldDB" id="A0A6J7C527"/>
<evidence type="ECO:0000313" key="7">
    <source>
        <dbReference type="EMBL" id="CAB4960613.1"/>
    </source>
</evidence>
<dbReference type="GO" id="GO:0005737">
    <property type="term" value="C:cytoplasm"/>
    <property type="evidence" value="ECO:0007669"/>
    <property type="project" value="TreeGrafter"/>
</dbReference>
<evidence type="ECO:0000313" key="3">
    <source>
        <dbReference type="EMBL" id="CAB4365609.1"/>
    </source>
</evidence>
<dbReference type="Pfam" id="PF04909">
    <property type="entry name" value="Amidohydro_2"/>
    <property type="match status" value="1"/>
</dbReference>
<organism evidence="6">
    <name type="scientific">freshwater metagenome</name>
    <dbReference type="NCBI Taxonomy" id="449393"/>
    <lineage>
        <taxon>unclassified sequences</taxon>
        <taxon>metagenomes</taxon>
        <taxon>ecological metagenomes</taxon>
    </lineage>
</organism>
<dbReference type="GO" id="GO:0019748">
    <property type="term" value="P:secondary metabolic process"/>
    <property type="evidence" value="ECO:0007669"/>
    <property type="project" value="TreeGrafter"/>
</dbReference>
<dbReference type="EMBL" id="CAESGF010000037">
    <property type="protein sequence ID" value="CAB4365609.1"/>
    <property type="molecule type" value="Genomic_DNA"/>
</dbReference>
<dbReference type="EMBL" id="CAEZYF010000041">
    <property type="protein sequence ID" value="CAB4750155.1"/>
    <property type="molecule type" value="Genomic_DNA"/>
</dbReference>
<evidence type="ECO:0000313" key="4">
    <source>
        <dbReference type="EMBL" id="CAB4750155.1"/>
    </source>
</evidence>
<dbReference type="InterPro" id="IPR032465">
    <property type="entry name" value="ACMSD"/>
</dbReference>
<evidence type="ECO:0000256" key="1">
    <source>
        <dbReference type="ARBA" id="ARBA00023239"/>
    </source>
</evidence>
<gene>
    <name evidence="4" type="ORF">UFOPK2656_03493</name>
    <name evidence="5" type="ORF">UFOPK3099_01025</name>
    <name evidence="6" type="ORF">UFOPK3267_02717</name>
    <name evidence="7" type="ORF">UFOPK3651_03490</name>
    <name evidence="8" type="ORF">UFOPK3931_00004</name>
    <name evidence="3" type="ORF">UFOPK4189_03351</name>
</gene>
<dbReference type="InterPro" id="IPR006680">
    <property type="entry name" value="Amidohydro-rel"/>
</dbReference>
<evidence type="ECO:0000313" key="6">
    <source>
        <dbReference type="EMBL" id="CAB4853192.1"/>
    </source>
</evidence>
<keyword evidence="1" id="KW-0456">Lyase</keyword>
<dbReference type="PANTHER" id="PTHR21240:SF28">
    <property type="entry name" value="ISO-OROTATE DECARBOXYLASE (EUROFUNG)"/>
    <property type="match status" value="1"/>
</dbReference>
<evidence type="ECO:0000313" key="8">
    <source>
        <dbReference type="EMBL" id="CAB4969863.1"/>
    </source>
</evidence>
<dbReference type="EMBL" id="CAFAAV010000062">
    <property type="protein sequence ID" value="CAB4815354.1"/>
    <property type="molecule type" value="Genomic_DNA"/>
</dbReference>
<dbReference type="EMBL" id="CAFBIY010000213">
    <property type="protein sequence ID" value="CAB4853192.1"/>
    <property type="molecule type" value="Genomic_DNA"/>
</dbReference>
<protein>
    <submittedName>
        <fullName evidence="6">Unannotated protein</fullName>
    </submittedName>
</protein>
<reference evidence="6" key="1">
    <citation type="submission" date="2020-05" db="EMBL/GenBank/DDBJ databases">
        <authorList>
            <person name="Chiriac C."/>
            <person name="Salcher M."/>
            <person name="Ghai R."/>
            <person name="Kavagutti S V."/>
        </authorList>
    </citation>
    <scope>NUCLEOTIDE SEQUENCE</scope>
</reference>
<dbReference type="EMBL" id="CAFBMT010000048">
    <property type="protein sequence ID" value="CAB4960613.1"/>
    <property type="molecule type" value="Genomic_DNA"/>
</dbReference>
<proteinExistence type="predicted"/>
<sequence length="393" mass="44478">MTTPLGYGMFDSDQHYYETRDSFTRHIEPKFRDMAIQPAFHNGIEKIRCGDTYSPHDSPIFDVAARPGSLRELLKGFKTGVGAEHSYEFEPMRDEYFDRDKRLKLMDEQGVDATFMFCNNAIMVQELSPNPDVLFANLRSFNKWQEEEWGYSYQNRIFCPAMLSLEDLPLALDLLDTVMANGAKAIAMIPGPCGGRSPADPYFDPFWSKVNEAGLILGYHIAPSGFVKRRSAEWGLDPTPSFYHQSAFQWMFMYGDQPIQETIANLVFDNFFGRFPNIKVVTAEWGIEWAPLLCRKLDKYRGMGRNGPWIGGQLTERPSDTFKNHVRMHPFWEDDIETVVAALGPDVIIGGSDFPHSEGLADPYKLIDHLGGLDASVQKAIMRDNGMALVGLG</sequence>
<evidence type="ECO:0000259" key="2">
    <source>
        <dbReference type="Pfam" id="PF04909"/>
    </source>
</evidence>
<feature type="domain" description="Amidohydrolase-related" evidence="2">
    <location>
        <begin position="92"/>
        <end position="392"/>
    </location>
</feature>